<dbReference type="InterPro" id="IPR036388">
    <property type="entry name" value="WH-like_DNA-bd_sf"/>
</dbReference>
<sequence length="109" mass="12731">MDTDLLMKQFLPMTESAYYILLSLHEPRHGYAIMQHVEEITDGRIRIGPGTIYGTLSKLEKEELILQKAETDRKKIYSLSEKGKAVLQLELKRLQELVQNGRREMEVQR</sequence>
<dbReference type="InterPro" id="IPR005149">
    <property type="entry name" value="Tscrpt_reg_PadR_N"/>
</dbReference>
<dbReference type="Gene3D" id="1.10.10.10">
    <property type="entry name" value="Winged helix-like DNA-binding domain superfamily/Winged helix DNA-binding domain"/>
    <property type="match status" value="1"/>
</dbReference>
<evidence type="ECO:0000259" key="1">
    <source>
        <dbReference type="Pfam" id="PF03551"/>
    </source>
</evidence>
<name>A0A939H662_9CLOT</name>
<dbReference type="Pfam" id="PF03551">
    <property type="entry name" value="PadR"/>
    <property type="match status" value="1"/>
</dbReference>
<dbReference type="SUPFAM" id="SSF46785">
    <property type="entry name" value="Winged helix' DNA-binding domain"/>
    <property type="match status" value="1"/>
</dbReference>
<evidence type="ECO:0000313" key="3">
    <source>
        <dbReference type="Proteomes" id="UP000664218"/>
    </source>
</evidence>
<organism evidence="2 3">
    <name type="scientific">Proteiniclasticum aestuarii</name>
    <dbReference type="NCBI Taxonomy" id="2817862"/>
    <lineage>
        <taxon>Bacteria</taxon>
        <taxon>Bacillati</taxon>
        <taxon>Bacillota</taxon>
        <taxon>Clostridia</taxon>
        <taxon>Eubacteriales</taxon>
        <taxon>Clostridiaceae</taxon>
        <taxon>Proteiniclasticum</taxon>
    </lineage>
</organism>
<dbReference type="EMBL" id="JAFNJU010000005">
    <property type="protein sequence ID" value="MBO1264977.1"/>
    <property type="molecule type" value="Genomic_DNA"/>
</dbReference>
<dbReference type="RefSeq" id="WP_207599496.1">
    <property type="nucleotide sequence ID" value="NZ_JAFNJU010000005.1"/>
</dbReference>
<dbReference type="AlphaFoldDB" id="A0A939H662"/>
<dbReference type="PANTHER" id="PTHR33169:SF13">
    <property type="entry name" value="PADR-FAMILY TRANSCRIPTIONAL REGULATOR"/>
    <property type="match status" value="1"/>
</dbReference>
<keyword evidence="3" id="KW-1185">Reference proteome</keyword>
<comment type="caution">
    <text evidence="2">The sequence shown here is derived from an EMBL/GenBank/DDBJ whole genome shotgun (WGS) entry which is preliminary data.</text>
</comment>
<feature type="domain" description="Transcription regulator PadR N-terminal" evidence="1">
    <location>
        <begin position="25"/>
        <end position="88"/>
    </location>
</feature>
<dbReference type="InterPro" id="IPR036390">
    <property type="entry name" value="WH_DNA-bd_sf"/>
</dbReference>
<dbReference type="PANTHER" id="PTHR33169">
    <property type="entry name" value="PADR-FAMILY TRANSCRIPTIONAL REGULATOR"/>
    <property type="match status" value="1"/>
</dbReference>
<protein>
    <submittedName>
        <fullName evidence="2">PadR family transcriptional regulator</fullName>
    </submittedName>
</protein>
<reference evidence="2" key="1">
    <citation type="submission" date="2021-03" db="EMBL/GenBank/DDBJ databases">
        <title>Proteiniclasticum marinus sp. nov., isolated from tidal flat sediment.</title>
        <authorList>
            <person name="Namirimu T."/>
            <person name="Yang J.-A."/>
            <person name="Yang S.-H."/>
            <person name="Kim Y.-J."/>
            <person name="Kwon K.K."/>
        </authorList>
    </citation>
    <scope>NUCLEOTIDE SEQUENCE</scope>
    <source>
        <strain evidence="2">SCR006</strain>
    </source>
</reference>
<proteinExistence type="predicted"/>
<gene>
    <name evidence="2" type="ORF">J3A84_08050</name>
</gene>
<evidence type="ECO:0000313" key="2">
    <source>
        <dbReference type="EMBL" id="MBO1264977.1"/>
    </source>
</evidence>
<accession>A0A939H662</accession>
<dbReference type="Proteomes" id="UP000664218">
    <property type="component" value="Unassembled WGS sequence"/>
</dbReference>
<dbReference type="InterPro" id="IPR052509">
    <property type="entry name" value="Metal_resp_DNA-bind_regulator"/>
</dbReference>